<gene>
    <name evidence="1" type="ordered locus">Cmaq_0395</name>
</gene>
<proteinExistence type="predicted"/>
<evidence type="ECO:0000313" key="1">
    <source>
        <dbReference type="EMBL" id="ABW01241.1"/>
    </source>
</evidence>
<protein>
    <submittedName>
        <fullName evidence="1">Uncharacterized protein</fullName>
    </submittedName>
</protein>
<dbReference type="AlphaFoldDB" id="A8MBP8"/>
<dbReference type="eggNOG" id="arCOG05452">
    <property type="taxonomic scope" value="Archaea"/>
</dbReference>
<dbReference type="STRING" id="397948.Cmaq_0395"/>
<accession>A8MBP8</accession>
<name>A8MBP8_CALMQ</name>
<organism evidence="1 2">
    <name type="scientific">Caldivirga maquilingensis (strain ATCC 700844 / DSM 13496 / JCM 10307 / IC-167)</name>
    <dbReference type="NCBI Taxonomy" id="397948"/>
    <lineage>
        <taxon>Archaea</taxon>
        <taxon>Thermoproteota</taxon>
        <taxon>Thermoprotei</taxon>
        <taxon>Thermoproteales</taxon>
        <taxon>Thermoproteaceae</taxon>
        <taxon>Caldivirga</taxon>
    </lineage>
</organism>
<dbReference type="Proteomes" id="UP000001137">
    <property type="component" value="Chromosome"/>
</dbReference>
<sequence length="120" mass="13590">MVATDSVNIEEKLAKALVKLISGSRGRRVTIKTATLVRLAGLDEKHRNILKAAKMLSKLSKERIIKIEFKDKVSRAKSIMYVVDDQMDLWRISKVNPEDATRAILKSLERFKNRAKLSGP</sequence>
<evidence type="ECO:0000313" key="2">
    <source>
        <dbReference type="Proteomes" id="UP000001137"/>
    </source>
</evidence>
<dbReference type="EMBL" id="CP000852">
    <property type="protein sequence ID" value="ABW01241.1"/>
    <property type="molecule type" value="Genomic_DNA"/>
</dbReference>
<dbReference type="KEGG" id="cma:Cmaq_0395"/>
<keyword evidence="2" id="KW-1185">Reference proteome</keyword>
<reference evidence="1 2" key="1">
    <citation type="submission" date="2007-10" db="EMBL/GenBank/DDBJ databases">
        <title>Complete sequence of Caldivirga maquilingensis IC-167.</title>
        <authorList>
            <consortium name="US DOE Joint Genome Institute"/>
            <person name="Copeland A."/>
            <person name="Lucas S."/>
            <person name="Lapidus A."/>
            <person name="Barry K."/>
            <person name="Glavina del Rio T."/>
            <person name="Dalin E."/>
            <person name="Tice H."/>
            <person name="Pitluck S."/>
            <person name="Saunders E."/>
            <person name="Brettin T."/>
            <person name="Bruce D."/>
            <person name="Detter J.C."/>
            <person name="Han C."/>
            <person name="Schmutz J."/>
            <person name="Larimer F."/>
            <person name="Land M."/>
            <person name="Hauser L."/>
            <person name="Kyrpides N."/>
            <person name="Ivanova N."/>
            <person name="Biddle J.F."/>
            <person name="Zhang Z."/>
            <person name="Fitz-Gibbon S.T."/>
            <person name="Lowe T.M."/>
            <person name="Saltikov C."/>
            <person name="House C.H."/>
            <person name="Richardson P."/>
        </authorList>
    </citation>
    <scope>NUCLEOTIDE SEQUENCE [LARGE SCALE GENOMIC DNA]</scope>
    <source>
        <strain evidence="2">ATCC 700844 / DSM 13496 / JCM 10307 / IC-167</strain>
    </source>
</reference>
<dbReference type="HOGENOM" id="CLU_165870_0_0_2"/>